<evidence type="ECO:0000313" key="7">
    <source>
        <dbReference type="Proteomes" id="UP000516173"/>
    </source>
</evidence>
<dbReference type="GeneID" id="80350189"/>
<dbReference type="Pfam" id="PF13535">
    <property type="entry name" value="ATP-grasp_4"/>
    <property type="match status" value="1"/>
</dbReference>
<dbReference type="Proteomes" id="UP000516173">
    <property type="component" value="Chromosome"/>
</dbReference>
<keyword evidence="1" id="KW-0436">Ligase</keyword>
<gene>
    <name evidence="6" type="ORF">NWFMUON74_57620</name>
</gene>
<evidence type="ECO:0000256" key="2">
    <source>
        <dbReference type="ARBA" id="ARBA00022741"/>
    </source>
</evidence>
<dbReference type="GO" id="GO:0016874">
    <property type="term" value="F:ligase activity"/>
    <property type="evidence" value="ECO:0007669"/>
    <property type="project" value="UniProtKB-KW"/>
</dbReference>
<dbReference type="PANTHER" id="PTHR43585:SF2">
    <property type="entry name" value="ATP-GRASP ENZYME FSQD"/>
    <property type="match status" value="1"/>
</dbReference>
<accession>A0A7G1KS67</accession>
<evidence type="ECO:0000256" key="3">
    <source>
        <dbReference type="ARBA" id="ARBA00022840"/>
    </source>
</evidence>
<evidence type="ECO:0000313" key="6">
    <source>
        <dbReference type="EMBL" id="BCK57990.1"/>
    </source>
</evidence>
<dbReference type="InterPro" id="IPR052032">
    <property type="entry name" value="ATP-dep_AA_Ligase"/>
</dbReference>
<dbReference type="KEGG" id="nwl:NWFMUON74_57620"/>
<organism evidence="6 7">
    <name type="scientific">Nocardia wallacei</name>
    <dbReference type="NCBI Taxonomy" id="480035"/>
    <lineage>
        <taxon>Bacteria</taxon>
        <taxon>Bacillati</taxon>
        <taxon>Actinomycetota</taxon>
        <taxon>Actinomycetes</taxon>
        <taxon>Mycobacteriales</taxon>
        <taxon>Nocardiaceae</taxon>
        <taxon>Nocardia</taxon>
    </lineage>
</organism>
<dbReference type="GO" id="GO:0046872">
    <property type="term" value="F:metal ion binding"/>
    <property type="evidence" value="ECO:0007669"/>
    <property type="project" value="InterPro"/>
</dbReference>
<dbReference type="RefSeq" id="WP_187684810.1">
    <property type="nucleotide sequence ID" value="NZ_AP023396.1"/>
</dbReference>
<protein>
    <recommendedName>
        <fullName evidence="5">ATP-grasp domain-containing protein</fullName>
    </recommendedName>
</protein>
<dbReference type="GO" id="GO:0005524">
    <property type="term" value="F:ATP binding"/>
    <property type="evidence" value="ECO:0007669"/>
    <property type="project" value="UniProtKB-UniRule"/>
</dbReference>
<evidence type="ECO:0000256" key="4">
    <source>
        <dbReference type="PROSITE-ProRule" id="PRU00409"/>
    </source>
</evidence>
<reference evidence="6 7" key="1">
    <citation type="submission" date="2020-08" db="EMBL/GenBank/DDBJ databases">
        <title>Genome Sequencing of Nocardia wallacei strain FMUON74 and assembly.</title>
        <authorList>
            <person name="Toyokawa M."/>
            <person name="Uesaka K."/>
        </authorList>
    </citation>
    <scope>NUCLEOTIDE SEQUENCE [LARGE SCALE GENOMIC DNA]</scope>
    <source>
        <strain evidence="6 7">FMUON74</strain>
    </source>
</reference>
<feature type="domain" description="ATP-grasp" evidence="5">
    <location>
        <begin position="106"/>
        <end position="320"/>
    </location>
</feature>
<dbReference type="SUPFAM" id="SSF56059">
    <property type="entry name" value="Glutathione synthetase ATP-binding domain-like"/>
    <property type="match status" value="1"/>
</dbReference>
<keyword evidence="3 4" id="KW-0067">ATP-binding</keyword>
<keyword evidence="2 4" id="KW-0547">Nucleotide-binding</keyword>
<dbReference type="Gene3D" id="3.30.470.20">
    <property type="entry name" value="ATP-grasp fold, B domain"/>
    <property type="match status" value="1"/>
</dbReference>
<dbReference type="PANTHER" id="PTHR43585">
    <property type="entry name" value="FUMIPYRROLE BIOSYNTHESIS PROTEIN C"/>
    <property type="match status" value="1"/>
</dbReference>
<evidence type="ECO:0000259" key="5">
    <source>
        <dbReference type="PROSITE" id="PS50975"/>
    </source>
</evidence>
<sequence>MSQVDIFVLALDEGNLRTLERIPDAQKFRYHALLGVEETQEGEIPIEDLLHKAERTLSEFDGEIGAIVGYWDFPTTALVPMLCKRFGLPSANLEAVVKCEHKYWSRLEQSKVVEDLPKFGIVDLGGEARLPDGMKYPVWLKPVKSFSSELAFHVSDDKEFEDAVEQIREGVSRVGKPFEFVLEQVELPPEIAEIGGQACLAEEALTGVQAATEGYVYQGKVTVNGALDSINYPDTSSFLRHQYPSQLPREIVARMTDISERVITQMGLTNSTFSIEFFCDLDTGRVSVLEINARHSQSHADMFMAVDGVPNHHCMVRLGLDQDPSLPRNEGPYEIAAKWYYRRFSDAVVTRVPTAAEIESIQNEIPGVTIEIVATEGTRLSDEPAQDSYSFELADIFIGADSEAEMTRKYDRCVEALRFEFDEDE</sequence>
<proteinExistence type="predicted"/>
<evidence type="ECO:0000256" key="1">
    <source>
        <dbReference type="ARBA" id="ARBA00022598"/>
    </source>
</evidence>
<dbReference type="PROSITE" id="PS50975">
    <property type="entry name" value="ATP_GRASP"/>
    <property type="match status" value="1"/>
</dbReference>
<dbReference type="InterPro" id="IPR011761">
    <property type="entry name" value="ATP-grasp"/>
</dbReference>
<name>A0A7G1KS67_9NOCA</name>
<dbReference type="AlphaFoldDB" id="A0A7G1KS67"/>
<dbReference type="EMBL" id="AP023396">
    <property type="protein sequence ID" value="BCK57990.1"/>
    <property type="molecule type" value="Genomic_DNA"/>
</dbReference>
<keyword evidence="7" id="KW-1185">Reference proteome</keyword>